<keyword evidence="3" id="KW-1185">Reference proteome</keyword>
<feature type="transmembrane region" description="Helical" evidence="1">
    <location>
        <begin position="6"/>
        <end position="25"/>
    </location>
</feature>
<protein>
    <submittedName>
        <fullName evidence="2">Uncharacterized protein</fullName>
    </submittedName>
</protein>
<evidence type="ECO:0000313" key="3">
    <source>
        <dbReference type="Proteomes" id="UP001287282"/>
    </source>
</evidence>
<keyword evidence="1" id="KW-1133">Transmembrane helix</keyword>
<comment type="caution">
    <text evidence="2">The sequence shown here is derived from an EMBL/GenBank/DDBJ whole genome shotgun (WGS) entry which is preliminary data.</text>
</comment>
<accession>A0ABU3XGZ7</accession>
<keyword evidence="1" id="KW-0472">Membrane</keyword>
<proteinExistence type="predicted"/>
<reference evidence="2 3" key="1">
    <citation type="submission" date="2023-10" db="EMBL/GenBank/DDBJ databases">
        <title>Screening of Alkalihalobacillus lindianensis BZ-TG-R113 and Its Alleviation of Salt Stress on Rapeseed Growth.</title>
        <authorList>
            <person name="Zhao B."/>
            <person name="Guo T."/>
        </authorList>
    </citation>
    <scope>NUCLEOTIDE SEQUENCE [LARGE SCALE GENOMIC DNA]</scope>
    <source>
        <strain evidence="2 3">BZ-TG-R113</strain>
    </source>
</reference>
<gene>
    <name evidence="2" type="ORF">RYX56_22720</name>
</gene>
<sequence length="89" mass="9852">REGLPPIYLIIGASLAALLVLSLLFSTKTLLILFTVLLVLALIFMQKRLKRDKSVLLVAVGIWGFAAAFSGLAVPFLFKNVFKKYQADR</sequence>
<organism evidence="2 3">
    <name type="scientific">Alkalihalophilus lindianensis</name>
    <dbReference type="NCBI Taxonomy" id="1630542"/>
    <lineage>
        <taxon>Bacteria</taxon>
        <taxon>Bacillati</taxon>
        <taxon>Bacillota</taxon>
        <taxon>Bacilli</taxon>
        <taxon>Bacillales</taxon>
        <taxon>Bacillaceae</taxon>
        <taxon>Alkalihalophilus</taxon>
    </lineage>
</organism>
<dbReference type="Proteomes" id="UP001287282">
    <property type="component" value="Unassembled WGS sequence"/>
</dbReference>
<keyword evidence="1" id="KW-0812">Transmembrane</keyword>
<dbReference type="EMBL" id="JAWJBA010000389">
    <property type="protein sequence ID" value="MDV2687162.1"/>
    <property type="molecule type" value="Genomic_DNA"/>
</dbReference>
<evidence type="ECO:0000256" key="1">
    <source>
        <dbReference type="SAM" id="Phobius"/>
    </source>
</evidence>
<feature type="transmembrane region" description="Helical" evidence="1">
    <location>
        <begin position="55"/>
        <end position="78"/>
    </location>
</feature>
<dbReference type="RefSeq" id="WP_317124168.1">
    <property type="nucleotide sequence ID" value="NZ_JAWJBA010000389.1"/>
</dbReference>
<name>A0ABU3XGZ7_9BACI</name>
<feature type="non-terminal residue" evidence="2">
    <location>
        <position position="1"/>
    </location>
</feature>
<feature type="non-terminal residue" evidence="2">
    <location>
        <position position="89"/>
    </location>
</feature>
<evidence type="ECO:0000313" key="2">
    <source>
        <dbReference type="EMBL" id="MDV2687162.1"/>
    </source>
</evidence>